<evidence type="ECO:0000256" key="2">
    <source>
        <dbReference type="SAM" id="Phobius"/>
    </source>
</evidence>
<evidence type="ECO:0000313" key="4">
    <source>
        <dbReference type="EMBL" id="MCU4975870.1"/>
    </source>
</evidence>
<evidence type="ECO:0000313" key="3">
    <source>
        <dbReference type="EMBL" id="MCU4744401.1"/>
    </source>
</evidence>
<keyword evidence="5" id="KW-1185">Reference proteome</keyword>
<dbReference type="EMBL" id="JAOPKB010000027">
    <property type="protein sequence ID" value="MCU4975870.1"/>
    <property type="molecule type" value="Genomic_DNA"/>
</dbReference>
<evidence type="ECO:0000256" key="1">
    <source>
        <dbReference type="SAM" id="MobiDB-lite"/>
    </source>
</evidence>
<evidence type="ECO:0000313" key="5">
    <source>
        <dbReference type="Proteomes" id="UP001320972"/>
    </source>
</evidence>
<evidence type="ECO:0000313" key="6">
    <source>
        <dbReference type="Proteomes" id="UP001321018"/>
    </source>
</evidence>
<protein>
    <submittedName>
        <fullName evidence="3">Zinc ribbon domain-containing protein</fullName>
    </submittedName>
</protein>
<dbReference type="RefSeq" id="WP_338006207.1">
    <property type="nucleotide sequence ID" value="NZ_JAOPKA010000028.1"/>
</dbReference>
<keyword evidence="2" id="KW-1133">Transmembrane helix</keyword>
<keyword evidence="2" id="KW-0472">Membrane</keyword>
<gene>
    <name evidence="4" type="ORF">OB955_24625</name>
    <name evidence="3" type="ORF">OB960_23800</name>
</gene>
<organism evidence="3 6">
    <name type="scientific">Natronoglomus mannanivorans</name>
    <dbReference type="NCBI Taxonomy" id="2979990"/>
    <lineage>
        <taxon>Archaea</taxon>
        <taxon>Methanobacteriati</taxon>
        <taxon>Methanobacteriota</taxon>
        <taxon>Stenosarchaea group</taxon>
        <taxon>Halobacteria</taxon>
        <taxon>Halobacteriales</taxon>
        <taxon>Natrialbaceae</taxon>
        <taxon>Natronoglomus</taxon>
    </lineage>
</organism>
<keyword evidence="2" id="KW-0812">Transmembrane</keyword>
<dbReference type="EMBL" id="JAOPKA010000028">
    <property type="protein sequence ID" value="MCU4744401.1"/>
    <property type="molecule type" value="Genomic_DNA"/>
</dbReference>
<feature type="transmembrane region" description="Helical" evidence="2">
    <location>
        <begin position="12"/>
        <end position="36"/>
    </location>
</feature>
<proteinExistence type="predicted"/>
<comment type="caution">
    <text evidence="3">The sequence shown here is derived from an EMBL/GenBank/DDBJ whole genome shotgun (WGS) entry which is preliminary data.</text>
</comment>
<sequence length="153" mass="17235">MRPMWKNLLWQLLGVLCYLAGMLVFLVLIIDVYLSPPANSIENLSSEHIPFFGVSFLLIVLGRYVSYRFGAEIGFGSMGSGGYHSQPRSQAGDQSQAQSVLAKYGYRDSSDPETDELPYEYEDGDVYITCQNCDTRNEQEFDYCENCAAKLPE</sequence>
<reference evidence="3 5" key="1">
    <citation type="submission" date="2022-09" db="EMBL/GenBank/DDBJ databases">
        <title>Enrichment on poylsaccharides allowed isolation of novel metabolic and taxonomic groups of Haloarchaea.</title>
        <authorList>
            <person name="Sorokin D.Y."/>
            <person name="Elcheninov A.G."/>
            <person name="Khizhniak T.V."/>
            <person name="Kolganova T.V."/>
            <person name="Kublanov I.V."/>
        </authorList>
    </citation>
    <scope>NUCLEOTIDE SEQUENCE</scope>
    <source>
        <strain evidence="4 5">AArc-m2/3/4</strain>
        <strain evidence="3">AArc-xg1-1</strain>
    </source>
</reference>
<feature type="compositionally biased region" description="Polar residues" evidence="1">
    <location>
        <begin position="86"/>
        <end position="99"/>
    </location>
</feature>
<dbReference type="Proteomes" id="UP001321018">
    <property type="component" value="Unassembled WGS sequence"/>
</dbReference>
<feature type="region of interest" description="Disordered" evidence="1">
    <location>
        <begin position="82"/>
        <end position="119"/>
    </location>
</feature>
<accession>A0AAP2Z396</accession>
<name>A0AAP2Z396_9EURY</name>
<dbReference type="AlphaFoldDB" id="A0AAP2Z396"/>
<feature type="transmembrane region" description="Helical" evidence="2">
    <location>
        <begin position="48"/>
        <end position="65"/>
    </location>
</feature>
<dbReference type="Proteomes" id="UP001320972">
    <property type="component" value="Unassembled WGS sequence"/>
</dbReference>